<organism evidence="1 2">
    <name type="scientific">Ceratopteris richardii</name>
    <name type="common">Triangle waterfern</name>
    <dbReference type="NCBI Taxonomy" id="49495"/>
    <lineage>
        <taxon>Eukaryota</taxon>
        <taxon>Viridiplantae</taxon>
        <taxon>Streptophyta</taxon>
        <taxon>Embryophyta</taxon>
        <taxon>Tracheophyta</taxon>
        <taxon>Polypodiopsida</taxon>
        <taxon>Polypodiidae</taxon>
        <taxon>Polypodiales</taxon>
        <taxon>Pteridineae</taxon>
        <taxon>Pteridaceae</taxon>
        <taxon>Parkerioideae</taxon>
        <taxon>Ceratopteris</taxon>
    </lineage>
</organism>
<dbReference type="Proteomes" id="UP000825935">
    <property type="component" value="Chromosome 33"/>
</dbReference>
<sequence length="54" mass="6150">MIISFVSVVPRIWVSTSSYMANAALIPIAIQLQSDFDIRPYAFVWNCDTVLSWL</sequence>
<evidence type="ECO:0000313" key="2">
    <source>
        <dbReference type="Proteomes" id="UP000825935"/>
    </source>
</evidence>
<proteinExistence type="predicted"/>
<accession>A0A8T2QMJ6</accession>
<name>A0A8T2QMJ6_CERRI</name>
<reference evidence="1" key="1">
    <citation type="submission" date="2021-08" db="EMBL/GenBank/DDBJ databases">
        <title>WGS assembly of Ceratopteris richardii.</title>
        <authorList>
            <person name="Marchant D.B."/>
            <person name="Chen G."/>
            <person name="Jenkins J."/>
            <person name="Shu S."/>
            <person name="Leebens-Mack J."/>
            <person name="Grimwood J."/>
            <person name="Schmutz J."/>
            <person name="Soltis P."/>
            <person name="Soltis D."/>
            <person name="Chen Z.-H."/>
        </authorList>
    </citation>
    <scope>NUCLEOTIDE SEQUENCE</scope>
    <source>
        <strain evidence="1">Whitten #5841</strain>
        <tissue evidence="1">Leaf</tissue>
    </source>
</reference>
<comment type="caution">
    <text evidence="1">The sequence shown here is derived from an EMBL/GenBank/DDBJ whole genome shotgun (WGS) entry which is preliminary data.</text>
</comment>
<dbReference type="AlphaFoldDB" id="A0A8T2QMJ6"/>
<dbReference type="EMBL" id="CM035438">
    <property type="protein sequence ID" value="KAH7284878.1"/>
    <property type="molecule type" value="Genomic_DNA"/>
</dbReference>
<evidence type="ECO:0000313" key="1">
    <source>
        <dbReference type="EMBL" id="KAH7284878.1"/>
    </source>
</evidence>
<gene>
    <name evidence="1" type="ORF">KP509_33G000500</name>
</gene>
<protein>
    <submittedName>
        <fullName evidence="1">Uncharacterized protein</fullName>
    </submittedName>
</protein>
<keyword evidence="2" id="KW-1185">Reference proteome</keyword>